<feature type="compositionally biased region" description="Polar residues" evidence="2">
    <location>
        <begin position="290"/>
        <end position="311"/>
    </location>
</feature>
<proteinExistence type="predicted"/>
<feature type="compositionally biased region" description="Basic and acidic residues" evidence="2">
    <location>
        <begin position="232"/>
        <end position="255"/>
    </location>
</feature>
<dbReference type="PROSITE" id="PS50137">
    <property type="entry name" value="DS_RBD"/>
    <property type="match status" value="1"/>
</dbReference>
<gene>
    <name evidence="4" type="ORF">DPMN_012611</name>
</gene>
<dbReference type="GO" id="GO:0031053">
    <property type="term" value="P:primary miRNA processing"/>
    <property type="evidence" value="ECO:0007669"/>
    <property type="project" value="InterPro"/>
</dbReference>
<evidence type="ECO:0000313" key="5">
    <source>
        <dbReference type="Proteomes" id="UP000828390"/>
    </source>
</evidence>
<dbReference type="GO" id="GO:0008146">
    <property type="term" value="F:sulfotransferase activity"/>
    <property type="evidence" value="ECO:0007669"/>
    <property type="project" value="InterPro"/>
</dbReference>
<evidence type="ECO:0000256" key="2">
    <source>
        <dbReference type="SAM" id="MobiDB-lite"/>
    </source>
</evidence>
<dbReference type="Gene3D" id="3.30.160.20">
    <property type="match status" value="2"/>
</dbReference>
<evidence type="ECO:0000313" key="4">
    <source>
        <dbReference type="EMBL" id="KAH3888573.1"/>
    </source>
</evidence>
<dbReference type="CDD" id="cd19868">
    <property type="entry name" value="DSRM_DGCR8_rpt2"/>
    <property type="match status" value="1"/>
</dbReference>
<feature type="compositionally biased region" description="Basic and acidic residues" evidence="2">
    <location>
        <begin position="335"/>
        <end position="350"/>
    </location>
</feature>
<dbReference type="GO" id="GO:0016020">
    <property type="term" value="C:membrane"/>
    <property type="evidence" value="ECO:0007669"/>
    <property type="project" value="InterPro"/>
</dbReference>
<feature type="compositionally biased region" description="Basic and acidic residues" evidence="2">
    <location>
        <begin position="35"/>
        <end position="48"/>
    </location>
</feature>
<comment type="caution">
    <text evidence="4">The sequence shown here is derived from an EMBL/GenBank/DDBJ whole genome shotgun (WGS) entry which is preliminary data.</text>
</comment>
<dbReference type="SUPFAM" id="SSF54768">
    <property type="entry name" value="dsRNA-binding domain-like"/>
    <property type="match status" value="2"/>
</dbReference>
<dbReference type="EMBL" id="JAIWYP010000001">
    <property type="protein sequence ID" value="KAH3888573.1"/>
    <property type="molecule type" value="Genomic_DNA"/>
</dbReference>
<protein>
    <recommendedName>
        <fullName evidence="3">DRBM domain-containing protein</fullName>
    </recommendedName>
</protein>
<dbReference type="GO" id="GO:0070878">
    <property type="term" value="F:primary miRNA binding"/>
    <property type="evidence" value="ECO:0007669"/>
    <property type="project" value="TreeGrafter"/>
</dbReference>
<reference evidence="4" key="2">
    <citation type="submission" date="2020-11" db="EMBL/GenBank/DDBJ databases">
        <authorList>
            <person name="McCartney M.A."/>
            <person name="Auch B."/>
            <person name="Kono T."/>
            <person name="Mallez S."/>
            <person name="Becker A."/>
            <person name="Gohl D.M."/>
            <person name="Silverstein K.A.T."/>
            <person name="Koren S."/>
            <person name="Bechman K.B."/>
            <person name="Herman A."/>
            <person name="Abrahante J.E."/>
            <person name="Garbe J."/>
        </authorList>
    </citation>
    <scope>NUCLEOTIDE SEQUENCE</scope>
    <source>
        <strain evidence="4">Duluth1</strain>
        <tissue evidence="4">Whole animal</tissue>
    </source>
</reference>
<feature type="region of interest" description="Disordered" evidence="2">
    <location>
        <begin position="743"/>
        <end position="775"/>
    </location>
</feature>
<dbReference type="Pfam" id="PF00035">
    <property type="entry name" value="dsrm"/>
    <property type="match status" value="2"/>
</dbReference>
<dbReference type="Gene3D" id="2.20.70.10">
    <property type="match status" value="1"/>
</dbReference>
<dbReference type="CDD" id="cd19867">
    <property type="entry name" value="DSRM_DGCR8_rpt1"/>
    <property type="match status" value="1"/>
</dbReference>
<dbReference type="PANTHER" id="PTHR13482:SF3">
    <property type="entry name" value="MICROPROCESSOR COMPLEX SUBUNIT DGCR8"/>
    <property type="match status" value="1"/>
</dbReference>
<feature type="compositionally biased region" description="Polar residues" evidence="2">
    <location>
        <begin position="412"/>
        <end position="426"/>
    </location>
</feature>
<keyword evidence="1" id="KW-0694">RNA-binding</keyword>
<feature type="domain" description="DRBM" evidence="3">
    <location>
        <begin position="907"/>
        <end position="974"/>
    </location>
</feature>
<feature type="compositionally biased region" description="Polar residues" evidence="2">
    <location>
        <begin position="746"/>
        <end position="755"/>
    </location>
</feature>
<dbReference type="InterPro" id="IPR014720">
    <property type="entry name" value="dsRBD_dom"/>
</dbReference>
<feature type="compositionally biased region" description="Polar residues" evidence="2">
    <location>
        <begin position="507"/>
        <end position="536"/>
    </location>
</feature>
<feature type="compositionally biased region" description="Basic residues" evidence="2">
    <location>
        <begin position="214"/>
        <end position="226"/>
    </location>
</feature>
<feature type="compositionally biased region" description="Polar residues" evidence="2">
    <location>
        <begin position="322"/>
        <end position="334"/>
    </location>
</feature>
<dbReference type="GO" id="GO:0003725">
    <property type="term" value="F:double-stranded RNA binding"/>
    <property type="evidence" value="ECO:0007669"/>
    <property type="project" value="TreeGrafter"/>
</dbReference>
<dbReference type="Pfam" id="PF03567">
    <property type="entry name" value="Sulfotransfer_2"/>
    <property type="match status" value="1"/>
</dbReference>
<dbReference type="PANTHER" id="PTHR13482">
    <property type="entry name" value="MICRORNA PROCESSOR COMPLEX SUBUNIT DGCR8"/>
    <property type="match status" value="1"/>
</dbReference>
<dbReference type="Gene3D" id="3.30.160.590">
    <property type="match status" value="1"/>
</dbReference>
<feature type="compositionally biased region" description="Low complexity" evidence="2">
    <location>
        <begin position="277"/>
        <end position="289"/>
    </location>
</feature>
<dbReference type="Proteomes" id="UP000828390">
    <property type="component" value="Unassembled WGS sequence"/>
</dbReference>
<dbReference type="FunFam" id="3.30.160.20:FF:000021">
    <property type="entry name" value="Microprocessor complex subunit DGCR8"/>
    <property type="match status" value="1"/>
</dbReference>
<dbReference type="GO" id="GO:0070877">
    <property type="term" value="C:microprocessor complex"/>
    <property type="evidence" value="ECO:0007669"/>
    <property type="project" value="InterPro"/>
</dbReference>
<dbReference type="GO" id="GO:0020037">
    <property type="term" value="F:heme binding"/>
    <property type="evidence" value="ECO:0007669"/>
    <property type="project" value="InterPro"/>
</dbReference>
<feature type="region of interest" description="Disordered" evidence="2">
    <location>
        <begin position="412"/>
        <end position="604"/>
    </location>
</feature>
<feature type="region of interest" description="Disordered" evidence="2">
    <location>
        <begin position="27"/>
        <end position="48"/>
    </location>
</feature>
<dbReference type="GO" id="GO:0042802">
    <property type="term" value="F:identical protein binding"/>
    <property type="evidence" value="ECO:0007669"/>
    <property type="project" value="InterPro"/>
</dbReference>
<dbReference type="SMART" id="SM00358">
    <property type="entry name" value="DSRM"/>
    <property type="match status" value="2"/>
</dbReference>
<organism evidence="4 5">
    <name type="scientific">Dreissena polymorpha</name>
    <name type="common">Zebra mussel</name>
    <name type="synonym">Mytilus polymorpha</name>
    <dbReference type="NCBI Taxonomy" id="45954"/>
    <lineage>
        <taxon>Eukaryota</taxon>
        <taxon>Metazoa</taxon>
        <taxon>Spiralia</taxon>
        <taxon>Lophotrochozoa</taxon>
        <taxon>Mollusca</taxon>
        <taxon>Bivalvia</taxon>
        <taxon>Autobranchia</taxon>
        <taxon>Heteroconchia</taxon>
        <taxon>Euheterodonta</taxon>
        <taxon>Imparidentia</taxon>
        <taxon>Neoheterodontei</taxon>
        <taxon>Myida</taxon>
        <taxon>Dreissenoidea</taxon>
        <taxon>Dreissenidae</taxon>
        <taxon>Dreissena</taxon>
    </lineage>
</organism>
<feature type="compositionally biased region" description="Basic and acidic residues" evidence="2">
    <location>
        <begin position="497"/>
        <end position="506"/>
    </location>
</feature>
<keyword evidence="5" id="KW-1185">Reference proteome</keyword>
<accession>A0A9D4N2T1</accession>
<sequence length="1612" mass="181546">MDDNEEHLFDLNGLGFTSTIDILFGSGGSAEEESDNKANIDEHNESNCNKDLEQQYINDVGFHPSDMDRQKTELDLMPDIDMDEAFMINIEDRNNGVKAPDSVVFGMSTHEANRSVCSNAINAVDVNAADRNNLQQETNDQLNIEPHTLIVNKAETSTNEVQLNKKLVNTESEQKAVSHEHKQMEVTETVSTNKHAGGSKSSSHRRKDESSQSRKSKEHNSHKSSSKTKSSSKKESSEKEKHGMSTKEEDGVVKADRKRHKGSKSDHSHKDSKSDHNQSSSSSKQSHSKPQTVKQDSGQKPTMNPIQTLSKETAHVSVEKTVPSSMQSNVNSAHETVKNNEKDTCLKSDKHVKHLKDDAKLKMSDAKQIPEIIDSNRTAIDENKQELDIEDELAKVVEESIAIEIEKELTHVSSIIENSETSASTKPETKSEGQKTLKGILKKQDSDSSVYTGELLMPNTSSQKQDSSKRLSISEYKNRKRKERVTDEMGSPPLKCAKTEYVDTKENSMGTTNEVSEQGITENINQSEKADSNLQDNADLPSESKYKLKHQDNEMNAENYKEKVSYEPNDDNDRSRDNSETKSFSETEEVKVKEETSDTGDQEFIYDDISEVEVGEDVDASDSDIMDDSEIYAMIEDGVEGKERPSRNKISSEKERQNLKEGECITSVKYVLEEKNQDPFDVLPQGWIKVNHNCGMPIYLHRPTRTVTLTRPYFLGESSLRGHAIPLSAIPCLQYKKAKEKEGSHTQDCNTTLTEDTQGGDATPTTAPPQGATAPAVDTTADIETGSSTVTEAEKIKESIAADTPAVPKVDLLSSVDMQKKGVLETEEVLDYCKKLFHFNAITVKKFKTWREKRSHLAEEAKNRKRMAVPRLGENSKLITCPLPVDEGVEPGKMKKKAFLLNPVGKTSLCILHEYAQNVLKTHPHYVFKEIENSENPFEASIIINNIHYASGIGQSKRQAKNNAAQNALCIFMPFMKDNLKVDRNDNFGYFENVPIEDPRVPELCEKAALNKPYQILADCLSRNHGLGNTNMQIDKKQISNQKTEFTLTVGKHKCSVIANNKREAKQQAAQVMLQKLHPSLTSWASILRMYSSAPKTNFAQAQPEPLESDTKKNFEILSNLKKAMLEMRQQLKQKEEQKKGDTASLASNAAGYVRIDVGRFSNGRVAFLKAAQFRVPKRKSGNDNMIAHARLRRPMSDFFPNDGAELYESSTSSPSLGMMQHIHDERIRKLKSACASSAELRITEVKKANLTELYYSRAHNFAYCKVPKSGSTFWMNVFMLLTRGENITNSLSRMSRMEIHDTTRSLRVNPVTILQENIPAVVVARNPYARLFSAYIDKVYLPLFWEQFSSMNGTKTLPWINKTAAREFLRHMPGPIAGRLLRYKDQLIAQGLIVRRNVTVRIQPVCANNATFGDFLTFIVNLVKLNVPLETHWAPISHLCRPCRMNTFKVVKQESFAADVEYTLNSVGLNISNYEWLRSSLNEKLVENTVPGIVAVVDSRLKLNHIKICINDSETAKRLWKTFQIQGFISDKSEVPKRFNEVDFVFNATDVTNDVLDAVRTLPLSTTESQRQRRRYLVNAFKEVSERTLEAILNIYRLDFNLFGYPTKPPT</sequence>
<feature type="compositionally biased region" description="Basic and acidic residues" evidence="2">
    <location>
        <begin position="542"/>
        <end position="596"/>
    </location>
</feature>
<feature type="compositionally biased region" description="Low complexity" evidence="2">
    <location>
        <begin position="756"/>
        <end position="775"/>
    </location>
</feature>
<dbReference type="InterPro" id="IPR005331">
    <property type="entry name" value="Sulfotransferase"/>
</dbReference>
<feature type="compositionally biased region" description="Basic and acidic residues" evidence="2">
    <location>
        <begin position="172"/>
        <end position="185"/>
    </location>
</feature>
<feature type="region of interest" description="Disordered" evidence="2">
    <location>
        <begin position="171"/>
        <end position="350"/>
    </location>
</feature>
<reference evidence="4" key="1">
    <citation type="journal article" date="2019" name="bioRxiv">
        <title>The Genome of the Zebra Mussel, Dreissena polymorpha: A Resource for Invasive Species Research.</title>
        <authorList>
            <person name="McCartney M.A."/>
            <person name="Auch B."/>
            <person name="Kono T."/>
            <person name="Mallez S."/>
            <person name="Zhang Y."/>
            <person name="Obille A."/>
            <person name="Becker A."/>
            <person name="Abrahante J.E."/>
            <person name="Garbe J."/>
            <person name="Badalamenti J.P."/>
            <person name="Herman A."/>
            <person name="Mangelson H."/>
            <person name="Liachko I."/>
            <person name="Sullivan S."/>
            <person name="Sone E.D."/>
            <person name="Koren S."/>
            <person name="Silverstein K.A.T."/>
            <person name="Beckman K.B."/>
            <person name="Gohl D.M."/>
        </authorList>
    </citation>
    <scope>NUCLEOTIDE SEQUENCE</scope>
    <source>
        <strain evidence="4">Duluth1</strain>
        <tissue evidence="4">Whole animal</tissue>
    </source>
</reference>
<evidence type="ECO:0000259" key="3">
    <source>
        <dbReference type="PROSITE" id="PS50137"/>
    </source>
</evidence>
<evidence type="ECO:0000256" key="1">
    <source>
        <dbReference type="PROSITE-ProRule" id="PRU00266"/>
    </source>
</evidence>
<name>A0A9D4N2T1_DREPO</name>
<dbReference type="InterPro" id="IPR040375">
    <property type="entry name" value="DGCR8"/>
</dbReference>
<feature type="compositionally biased region" description="Basic and acidic residues" evidence="2">
    <location>
        <begin position="263"/>
        <end position="276"/>
    </location>
</feature>